<name>A0A6G5RQF5_9ACTN</name>
<organism evidence="2 3">
    <name type="scientific">Streptomyces hawaiiensis</name>
    <dbReference type="NCBI Taxonomy" id="67305"/>
    <lineage>
        <taxon>Bacteria</taxon>
        <taxon>Bacillati</taxon>
        <taxon>Actinomycetota</taxon>
        <taxon>Actinomycetes</taxon>
        <taxon>Kitasatosporales</taxon>
        <taxon>Streptomycetaceae</taxon>
        <taxon>Streptomyces</taxon>
    </lineage>
</organism>
<evidence type="ECO:0000313" key="3">
    <source>
        <dbReference type="Proteomes" id="UP000495940"/>
    </source>
</evidence>
<evidence type="ECO:0000256" key="1">
    <source>
        <dbReference type="SAM" id="MobiDB-lite"/>
    </source>
</evidence>
<gene>
    <name evidence="2" type="ORF">CEB94_38855</name>
</gene>
<dbReference type="AlphaFoldDB" id="A0A6G5RQF5"/>
<dbReference type="Proteomes" id="UP000495940">
    <property type="component" value="Chromosome"/>
</dbReference>
<dbReference type="GO" id="GO:0016829">
    <property type="term" value="F:lyase activity"/>
    <property type="evidence" value="ECO:0007669"/>
    <property type="project" value="InterPro"/>
</dbReference>
<dbReference type="Pfam" id="PF06314">
    <property type="entry name" value="ADC"/>
    <property type="match status" value="1"/>
</dbReference>
<dbReference type="SUPFAM" id="SSF160104">
    <property type="entry name" value="Acetoacetate decarboxylase-like"/>
    <property type="match status" value="1"/>
</dbReference>
<protein>
    <submittedName>
        <fullName evidence="2">Acetoacetate decarboxylase</fullName>
    </submittedName>
</protein>
<reference evidence="2 3" key="1">
    <citation type="submission" date="2017-06" db="EMBL/GenBank/DDBJ databases">
        <title>Complete Genome Sequence of Streptomyces hawaiiensis NRRL 15010 and insights into acyldepsipeptides biosynthesis.</title>
        <authorList>
            <person name="Mariita R.M."/>
            <person name="Sello J.K."/>
        </authorList>
    </citation>
    <scope>NUCLEOTIDE SEQUENCE [LARGE SCALE GENOMIC DNA]</scope>
    <source>
        <strain evidence="2 3">ATCC 12236</strain>
    </source>
</reference>
<dbReference type="InterPro" id="IPR023375">
    <property type="entry name" value="ADC_dom_sf"/>
</dbReference>
<dbReference type="KEGG" id="shaw:CEB94_38855"/>
<dbReference type="Gene3D" id="2.40.400.10">
    <property type="entry name" value="Acetoacetate decarboxylase-like"/>
    <property type="match status" value="1"/>
</dbReference>
<proteinExistence type="predicted"/>
<sequence>MGEGLPTPGPWLRAAGPPGPSRVGPSAVPVRAEEVGQRTVERPAVPFPPSPWRLTGDMVVSLWRVPVHELPSWPLPSGVRPWVVRRRATLITFWVDYRPGGVLAYRECLIALAVRHGHRLAGSAVAAWVDNEQSLAGGRALWGIPKELGTITLRADSRSTRGELTTAGTPPVRVAYRDVLRLPFRLPARAHLVQRLSDGTGCRVPMRITGRPALGRSRVTTEPDAPLSFLARHQPLLSLALRDFRGIVGSSAV</sequence>
<dbReference type="InterPro" id="IPR010451">
    <property type="entry name" value="Acetoacetate_decarboxylase"/>
</dbReference>
<evidence type="ECO:0000313" key="2">
    <source>
        <dbReference type="EMBL" id="QCD60079.1"/>
    </source>
</evidence>
<dbReference type="EMBL" id="CP021978">
    <property type="protein sequence ID" value="QCD60079.1"/>
    <property type="molecule type" value="Genomic_DNA"/>
</dbReference>
<keyword evidence="3" id="KW-1185">Reference proteome</keyword>
<feature type="region of interest" description="Disordered" evidence="1">
    <location>
        <begin position="1"/>
        <end position="27"/>
    </location>
</feature>
<accession>A0A6G5RQF5</accession>